<sequence>MFATFSIQTLDSIKKSFTTLYGCGFKHATVTILYGLTDSSRCPVNASNALTILLYSYGVKVLHARAAVTSSLTLSLGFVVSIAFEHYNAGLGGFT</sequence>
<accession>A0A1R1YB88</accession>
<evidence type="ECO:0000313" key="2">
    <source>
        <dbReference type="Proteomes" id="UP000187429"/>
    </source>
</evidence>
<reference evidence="2" key="1">
    <citation type="submission" date="2017-01" db="EMBL/GenBank/DDBJ databases">
        <authorList>
            <person name="Wang Y."/>
            <person name="White M."/>
            <person name="Kvist S."/>
            <person name="Moncalvo J.-M."/>
        </authorList>
    </citation>
    <scope>NUCLEOTIDE SEQUENCE [LARGE SCALE GENOMIC DNA]</scope>
    <source>
        <strain evidence="2">ID-206-W2</strain>
    </source>
</reference>
<organism evidence="1 2">
    <name type="scientific">Smittium culicis</name>
    <dbReference type="NCBI Taxonomy" id="133412"/>
    <lineage>
        <taxon>Eukaryota</taxon>
        <taxon>Fungi</taxon>
        <taxon>Fungi incertae sedis</taxon>
        <taxon>Zoopagomycota</taxon>
        <taxon>Kickxellomycotina</taxon>
        <taxon>Harpellomycetes</taxon>
        <taxon>Harpellales</taxon>
        <taxon>Legeriomycetaceae</taxon>
        <taxon>Smittium</taxon>
    </lineage>
</organism>
<gene>
    <name evidence="1" type="ORF">AYI69_g4815</name>
</gene>
<dbReference type="AlphaFoldDB" id="A0A1R1YB88"/>
<proteinExistence type="predicted"/>
<comment type="caution">
    <text evidence="1">The sequence shown here is derived from an EMBL/GenBank/DDBJ whole genome shotgun (WGS) entry which is preliminary data.</text>
</comment>
<dbReference type="EMBL" id="LSSM01001936">
    <property type="protein sequence ID" value="OMJ23936.1"/>
    <property type="molecule type" value="Genomic_DNA"/>
</dbReference>
<dbReference type="Proteomes" id="UP000187429">
    <property type="component" value="Unassembled WGS sequence"/>
</dbReference>
<evidence type="ECO:0000313" key="1">
    <source>
        <dbReference type="EMBL" id="OMJ23936.1"/>
    </source>
</evidence>
<dbReference type="OrthoDB" id="10511284at2759"/>
<name>A0A1R1YB88_9FUNG</name>
<keyword evidence="2" id="KW-1185">Reference proteome</keyword>
<protein>
    <submittedName>
        <fullName evidence="1">Uncharacterized protein</fullName>
    </submittedName>
</protein>